<dbReference type="RefSeq" id="WP_092084373.1">
    <property type="nucleotide sequence ID" value="NZ_FNEL01000007.1"/>
</dbReference>
<dbReference type="GO" id="GO:0046872">
    <property type="term" value="F:metal ion binding"/>
    <property type="evidence" value="ECO:0007669"/>
    <property type="project" value="UniProtKB-UniRule"/>
</dbReference>
<dbReference type="CDD" id="cd09725">
    <property type="entry name" value="Cas2_I_II_III"/>
    <property type="match status" value="1"/>
</dbReference>
<evidence type="ECO:0000256" key="4">
    <source>
        <dbReference type="ARBA" id="ARBA00022723"/>
    </source>
</evidence>
<keyword evidence="6 9" id="KW-0378">Hydrolase</keyword>
<protein>
    <recommendedName>
        <fullName evidence="9">CRISPR-associated endoribonuclease Cas2</fullName>
        <ecNumber evidence="9">3.1.-.-</ecNumber>
    </recommendedName>
</protein>
<dbReference type="EC" id="3.1.-.-" evidence="9"/>
<dbReference type="STRING" id="84521.SAMN04487994_10072"/>
<keyword evidence="4 9" id="KW-0479">Metal-binding</keyword>
<organism evidence="10 11">
    <name type="scientific">Dolosicoccus paucivorans</name>
    <dbReference type="NCBI Taxonomy" id="84521"/>
    <lineage>
        <taxon>Bacteria</taxon>
        <taxon>Bacillati</taxon>
        <taxon>Bacillota</taxon>
        <taxon>Bacilli</taxon>
        <taxon>Lactobacillales</taxon>
        <taxon>Aerococcaceae</taxon>
        <taxon>Dolosicoccus</taxon>
    </lineage>
</organism>
<evidence type="ECO:0000256" key="8">
    <source>
        <dbReference type="ARBA" id="ARBA00023118"/>
    </source>
</evidence>
<dbReference type="GO" id="GO:0043571">
    <property type="term" value="P:maintenance of CRISPR repeat elements"/>
    <property type="evidence" value="ECO:0007669"/>
    <property type="project" value="UniProtKB-UniRule"/>
</dbReference>
<evidence type="ECO:0000313" key="11">
    <source>
        <dbReference type="Proteomes" id="UP000235682"/>
    </source>
</evidence>
<evidence type="ECO:0000256" key="2">
    <source>
        <dbReference type="ARBA" id="ARBA00009959"/>
    </source>
</evidence>
<proteinExistence type="inferred from homology"/>
<gene>
    <name evidence="9 10" type="primary">cas2</name>
    <name evidence="10" type="ORF">CJ205_01385</name>
</gene>
<dbReference type="Gene3D" id="3.30.70.240">
    <property type="match status" value="1"/>
</dbReference>
<evidence type="ECO:0000256" key="6">
    <source>
        <dbReference type="ARBA" id="ARBA00022801"/>
    </source>
</evidence>
<evidence type="ECO:0000256" key="9">
    <source>
        <dbReference type="HAMAP-Rule" id="MF_01471"/>
    </source>
</evidence>
<dbReference type="GO" id="GO:0051607">
    <property type="term" value="P:defense response to virus"/>
    <property type="evidence" value="ECO:0007669"/>
    <property type="project" value="UniProtKB-UniRule"/>
</dbReference>
<dbReference type="EMBL" id="PNHE01000003">
    <property type="protein sequence ID" value="PMC58985.1"/>
    <property type="molecule type" value="Genomic_DNA"/>
</dbReference>
<keyword evidence="7 9" id="KW-0460">Magnesium</keyword>
<dbReference type="OrthoDB" id="9798176at2"/>
<keyword evidence="11" id="KW-1185">Reference proteome</keyword>
<keyword evidence="5 9" id="KW-0255">Endonuclease</keyword>
<dbReference type="SUPFAM" id="SSF143430">
    <property type="entry name" value="TTP0101/SSO1404-like"/>
    <property type="match status" value="1"/>
</dbReference>
<comment type="caution">
    <text evidence="10">The sequence shown here is derived from an EMBL/GenBank/DDBJ whole genome shotgun (WGS) entry which is preliminary data.</text>
</comment>
<dbReference type="PANTHER" id="PTHR34405:SF3">
    <property type="entry name" value="CRISPR-ASSOCIATED ENDORIBONUCLEASE CAS2 3"/>
    <property type="match status" value="1"/>
</dbReference>
<evidence type="ECO:0000313" key="10">
    <source>
        <dbReference type="EMBL" id="PMC58985.1"/>
    </source>
</evidence>
<keyword evidence="8 9" id="KW-0051">Antiviral defense</keyword>
<name>A0A1G8JUB6_9LACT</name>
<dbReference type="InterPro" id="IPR019199">
    <property type="entry name" value="Virulence_VapD/CRISPR_Cas2"/>
</dbReference>
<comment type="similarity">
    <text evidence="2 9">Belongs to the CRISPR-associated endoribonuclease Cas2 protein family.</text>
</comment>
<reference evidence="10 11" key="1">
    <citation type="submission" date="2017-09" db="EMBL/GenBank/DDBJ databases">
        <title>Bacterial strain isolated from the female urinary microbiota.</title>
        <authorList>
            <person name="Thomas-White K."/>
            <person name="Kumar N."/>
            <person name="Forster S."/>
            <person name="Putonti C."/>
            <person name="Lawley T."/>
            <person name="Wolfe A.J."/>
        </authorList>
    </citation>
    <scope>NUCLEOTIDE SEQUENCE [LARGE SCALE GENOMIC DNA]</scope>
    <source>
        <strain evidence="10 11">UMB0852</strain>
    </source>
</reference>
<evidence type="ECO:0000256" key="3">
    <source>
        <dbReference type="ARBA" id="ARBA00022722"/>
    </source>
</evidence>
<evidence type="ECO:0000256" key="5">
    <source>
        <dbReference type="ARBA" id="ARBA00022759"/>
    </source>
</evidence>
<dbReference type="GO" id="GO:0004521">
    <property type="term" value="F:RNA endonuclease activity"/>
    <property type="evidence" value="ECO:0007669"/>
    <property type="project" value="InterPro"/>
</dbReference>
<dbReference type="InterPro" id="IPR021127">
    <property type="entry name" value="CRISPR_associated_Cas2"/>
</dbReference>
<accession>A0A1G8JUB6</accession>
<comment type="cofactor">
    <cofactor evidence="1 9">
        <name>Mg(2+)</name>
        <dbReference type="ChEBI" id="CHEBI:18420"/>
    </cofactor>
</comment>
<comment type="function">
    <text evidence="9">CRISPR (clustered regularly interspaced short palindromic repeat), is an adaptive immune system that provides protection against mobile genetic elements (viruses, transposable elements and conjugative plasmids). CRISPR clusters contain sequences complementary to antecedent mobile elements and target invading nucleic acids. CRISPR clusters are transcribed and processed into CRISPR RNA (crRNA). Functions as a ssRNA-specific endoribonuclease. Involved in the integration of spacer DNA into the CRISPR cassette.</text>
</comment>
<dbReference type="HAMAP" id="MF_01471">
    <property type="entry name" value="Cas2"/>
    <property type="match status" value="1"/>
</dbReference>
<dbReference type="AlphaFoldDB" id="A0A1G8JUB6"/>
<comment type="subunit">
    <text evidence="9">Homodimer, forms a heterotetramer with a Cas1 homodimer.</text>
</comment>
<evidence type="ECO:0000256" key="7">
    <source>
        <dbReference type="ARBA" id="ARBA00022842"/>
    </source>
</evidence>
<dbReference type="PANTHER" id="PTHR34405">
    <property type="entry name" value="CRISPR-ASSOCIATED ENDORIBONUCLEASE CAS2"/>
    <property type="match status" value="1"/>
</dbReference>
<dbReference type="NCBIfam" id="TIGR01573">
    <property type="entry name" value="cas2"/>
    <property type="match status" value="1"/>
</dbReference>
<feature type="binding site" evidence="9">
    <location>
        <position position="26"/>
    </location>
    <ligand>
        <name>Mg(2+)</name>
        <dbReference type="ChEBI" id="CHEBI:18420"/>
        <note>catalytic</note>
    </ligand>
</feature>
<dbReference type="GO" id="GO:0016787">
    <property type="term" value="F:hydrolase activity"/>
    <property type="evidence" value="ECO:0007669"/>
    <property type="project" value="UniProtKB-KW"/>
</dbReference>
<dbReference type="Proteomes" id="UP000235682">
    <property type="component" value="Unassembled WGS sequence"/>
</dbReference>
<sequence length="107" mass="12756">MRLFNVPPHQREQLVERKINSLIIYDISNDKRRLKLAKLLEGYGIRVQYSCFEVSLRPTQHKELVDQIMTFHANHEEDNIIIYQSLNTEITRLNAIEVNINEDFIFL</sequence>
<evidence type="ECO:0000256" key="1">
    <source>
        <dbReference type="ARBA" id="ARBA00001946"/>
    </source>
</evidence>
<keyword evidence="3 9" id="KW-0540">Nuclease</keyword>
<dbReference type="Pfam" id="PF09827">
    <property type="entry name" value="CRISPR_Cas2"/>
    <property type="match status" value="1"/>
</dbReference>